<organism evidence="3 4">
    <name type="scientific">Granulosicoccus antarcticus IMCC3135</name>
    <dbReference type="NCBI Taxonomy" id="1192854"/>
    <lineage>
        <taxon>Bacteria</taxon>
        <taxon>Pseudomonadati</taxon>
        <taxon>Pseudomonadota</taxon>
        <taxon>Gammaproteobacteria</taxon>
        <taxon>Chromatiales</taxon>
        <taxon>Granulosicoccaceae</taxon>
        <taxon>Granulosicoccus</taxon>
    </lineage>
</organism>
<gene>
    <name evidence="3" type="ORF">IMCC3135_05210</name>
</gene>
<proteinExistence type="inferred from homology"/>
<evidence type="ECO:0000256" key="1">
    <source>
        <dbReference type="ARBA" id="ARBA00010996"/>
    </source>
</evidence>
<evidence type="ECO:0008006" key="5">
    <source>
        <dbReference type="Google" id="ProtNLM"/>
    </source>
</evidence>
<name>A0A2Z2NKW0_9GAMM</name>
<comment type="similarity">
    <text evidence="1">Belongs to the SCO1/2 family.</text>
</comment>
<dbReference type="Pfam" id="PF02630">
    <property type="entry name" value="SCO1-SenC"/>
    <property type="match status" value="1"/>
</dbReference>
<keyword evidence="2" id="KW-0472">Membrane</keyword>
<evidence type="ECO:0000313" key="3">
    <source>
        <dbReference type="EMBL" id="ASJ71155.1"/>
    </source>
</evidence>
<dbReference type="InterPro" id="IPR003782">
    <property type="entry name" value="SCO1/SenC"/>
</dbReference>
<dbReference type="OrthoDB" id="9785445at2"/>
<dbReference type="KEGG" id="gai:IMCC3135_05210"/>
<keyword evidence="4" id="KW-1185">Reference proteome</keyword>
<sequence length="217" mass="24094">MSNNTSSKTEADLAAIDPAVRRASRMKLLLIIAIFAVPLILATVYLQMVKSSGGTVGDTSRGQLIQPAVPLTEFALSEQDGDFTLDEMRGHWTLLYMPQGECLEKCELQLYYMRQVRLALNQRMDRVKRVVLTESPEQLKTELLAEHVGLVVAAGTPEEQAGLRDQVRAAEAAMEELSDAIYMIDPMGNVMLRFPPDLPPKSMLKDIVHLLKVSRIG</sequence>
<dbReference type="RefSeq" id="WP_088916628.1">
    <property type="nucleotide sequence ID" value="NZ_CP018632.1"/>
</dbReference>
<dbReference type="InterPro" id="IPR036249">
    <property type="entry name" value="Thioredoxin-like_sf"/>
</dbReference>
<dbReference type="Gene3D" id="3.40.30.10">
    <property type="entry name" value="Glutaredoxin"/>
    <property type="match status" value="1"/>
</dbReference>
<dbReference type="AlphaFoldDB" id="A0A2Z2NKW0"/>
<dbReference type="EMBL" id="CP018632">
    <property type="protein sequence ID" value="ASJ71155.1"/>
    <property type="molecule type" value="Genomic_DNA"/>
</dbReference>
<accession>A0A2Z2NKW0</accession>
<feature type="transmembrane region" description="Helical" evidence="2">
    <location>
        <begin position="28"/>
        <end position="46"/>
    </location>
</feature>
<dbReference type="SUPFAM" id="SSF52833">
    <property type="entry name" value="Thioredoxin-like"/>
    <property type="match status" value="1"/>
</dbReference>
<dbReference type="Proteomes" id="UP000250079">
    <property type="component" value="Chromosome"/>
</dbReference>
<evidence type="ECO:0000313" key="4">
    <source>
        <dbReference type="Proteomes" id="UP000250079"/>
    </source>
</evidence>
<keyword evidence="2" id="KW-1133">Transmembrane helix</keyword>
<evidence type="ECO:0000256" key="2">
    <source>
        <dbReference type="SAM" id="Phobius"/>
    </source>
</evidence>
<keyword evidence="2" id="KW-0812">Transmembrane</keyword>
<protein>
    <recommendedName>
        <fullName evidence="5">Thioredoxin domain-containing protein</fullName>
    </recommendedName>
</protein>
<reference evidence="3 4" key="1">
    <citation type="submission" date="2016-12" db="EMBL/GenBank/DDBJ databases">
        <authorList>
            <person name="Song W.-J."/>
            <person name="Kurnit D.M."/>
        </authorList>
    </citation>
    <scope>NUCLEOTIDE SEQUENCE [LARGE SCALE GENOMIC DNA]</scope>
    <source>
        <strain evidence="3 4">IMCC3135</strain>
    </source>
</reference>